<protein>
    <submittedName>
        <fullName evidence="3">Chromosomal replication initiation ATPase DnaA</fullName>
    </submittedName>
</protein>
<dbReference type="EMBL" id="JBEPML010000002">
    <property type="protein sequence ID" value="MET3790783.1"/>
    <property type="molecule type" value="Genomic_DNA"/>
</dbReference>
<gene>
    <name evidence="3" type="ORF">ABID37_000974</name>
</gene>
<dbReference type="Proteomes" id="UP001549076">
    <property type="component" value="Unassembled WGS sequence"/>
</dbReference>
<proteinExistence type="predicted"/>
<evidence type="ECO:0000313" key="3">
    <source>
        <dbReference type="EMBL" id="MET3790783.1"/>
    </source>
</evidence>
<organism evidence="3 4">
    <name type="scientific">Aquamicrobium terrae</name>
    <dbReference type="NCBI Taxonomy" id="1324945"/>
    <lineage>
        <taxon>Bacteria</taxon>
        <taxon>Pseudomonadati</taxon>
        <taxon>Pseudomonadota</taxon>
        <taxon>Alphaproteobacteria</taxon>
        <taxon>Hyphomicrobiales</taxon>
        <taxon>Phyllobacteriaceae</taxon>
        <taxon>Aquamicrobium</taxon>
    </lineage>
</organism>
<feature type="domain" description="Chromosomal replication initiator DnaA C-terminal" evidence="2">
    <location>
        <begin position="40"/>
        <end position="109"/>
    </location>
</feature>
<keyword evidence="4" id="KW-1185">Reference proteome</keyword>
<feature type="region of interest" description="Disordered" evidence="1">
    <location>
        <begin position="1"/>
        <end position="29"/>
    </location>
</feature>
<evidence type="ECO:0000259" key="2">
    <source>
        <dbReference type="SMART" id="SM00760"/>
    </source>
</evidence>
<accession>A0ABV2MVE9</accession>
<dbReference type="Pfam" id="PF08299">
    <property type="entry name" value="Bac_DnaA_C"/>
    <property type="match status" value="1"/>
</dbReference>
<dbReference type="InterPro" id="IPR013159">
    <property type="entry name" value="DnaA_C"/>
</dbReference>
<sequence>MHAHMKPLLDDPPQFSEEAEADDPPSHVLPKRRDEIALEVCECLIDMASALFSVSSKELRRPGRTSQPVARVRQIAMYVANVELRLTMSDIGRGFGRDRTTVVHACQIIEDLRDNPEFDSVVHMFEQIAAAAFRNRLGI</sequence>
<dbReference type="SMART" id="SM00760">
    <property type="entry name" value="Bac_DnaA_C"/>
    <property type="match status" value="1"/>
</dbReference>
<dbReference type="SUPFAM" id="SSF48295">
    <property type="entry name" value="TrpR-like"/>
    <property type="match status" value="1"/>
</dbReference>
<dbReference type="Gene3D" id="1.10.1750.10">
    <property type="match status" value="1"/>
</dbReference>
<dbReference type="CDD" id="cd06571">
    <property type="entry name" value="Bac_DnaA_C"/>
    <property type="match status" value="1"/>
</dbReference>
<dbReference type="RefSeq" id="WP_354192983.1">
    <property type="nucleotide sequence ID" value="NZ_JBEPML010000002.1"/>
</dbReference>
<evidence type="ECO:0000256" key="1">
    <source>
        <dbReference type="SAM" id="MobiDB-lite"/>
    </source>
</evidence>
<comment type="caution">
    <text evidence="3">The sequence shown here is derived from an EMBL/GenBank/DDBJ whole genome shotgun (WGS) entry which is preliminary data.</text>
</comment>
<name>A0ABV2MVE9_9HYPH</name>
<dbReference type="InterPro" id="IPR010921">
    <property type="entry name" value="Trp_repressor/repl_initiator"/>
</dbReference>
<evidence type="ECO:0000313" key="4">
    <source>
        <dbReference type="Proteomes" id="UP001549076"/>
    </source>
</evidence>
<reference evidence="3 4" key="1">
    <citation type="submission" date="2024-06" db="EMBL/GenBank/DDBJ databases">
        <title>Genomic Encyclopedia of Type Strains, Phase IV (KMG-IV): sequencing the most valuable type-strain genomes for metagenomic binning, comparative biology and taxonomic classification.</title>
        <authorList>
            <person name="Goeker M."/>
        </authorList>
    </citation>
    <scope>NUCLEOTIDE SEQUENCE [LARGE SCALE GENOMIC DNA]</scope>
    <source>
        <strain evidence="3 4">DSM 27865</strain>
    </source>
</reference>